<evidence type="ECO:0000313" key="4">
    <source>
        <dbReference type="Proteomes" id="UP001597308"/>
    </source>
</evidence>
<gene>
    <name evidence="3" type="ORF">ACFSCV_11375</name>
</gene>
<accession>A0ABW4KAA8</accession>
<proteinExistence type="predicted"/>
<dbReference type="PANTHER" id="PTHR30595">
    <property type="entry name" value="GLPR-RELATED TRANSCRIPTIONAL REPRESSOR"/>
    <property type="match status" value="1"/>
</dbReference>
<sequence>MSYFVPQTLEHIVEMRDRGDSENATLEFKSSRLLDQKNDRIFEALSREITALANSIGGVLIIGVEEDSDRRIAMIAPIGDAKKNEAWIEDGLLSRITPSLNFAITRIEASGGHLLVIDVPPSLNAPHQSADKRYYARRLFRVDPLLAFEIDDIRRRVAAIASGASLSVLFQGGEISFVISNEGIGAVFNVWIQIDGIENSTIAKIWSPGLGRPYTEPFRIVHPGERRTFLGASFDFFQEKLGDRMHLTLHYADFDENVHRKYYTYYLKDFDSTITLRSTTEKLLDSGVKNIEKLERRISELARDIHEIRERAFHPSGLNLSKTTLSVLAGKKDIKWPGESLSFQALAEVLDVDSETAIKIQEKLFGAHHYVGGRNVSLNEIDLADEVKNKIRQLLKFPPEEQETQR</sequence>
<protein>
    <submittedName>
        <fullName evidence="3">Helix-turn-helix domain-containing protein</fullName>
    </submittedName>
</protein>
<dbReference type="Pfam" id="PF04326">
    <property type="entry name" value="SLFN_AlbA_2"/>
    <property type="match status" value="1"/>
</dbReference>
<reference evidence="4" key="1">
    <citation type="journal article" date="2019" name="Int. J. Syst. Evol. Microbiol.">
        <title>The Global Catalogue of Microorganisms (GCM) 10K type strain sequencing project: providing services to taxonomists for standard genome sequencing and annotation.</title>
        <authorList>
            <consortium name="The Broad Institute Genomics Platform"/>
            <consortium name="The Broad Institute Genome Sequencing Center for Infectious Disease"/>
            <person name="Wu L."/>
            <person name="Ma J."/>
        </authorList>
    </citation>
    <scope>NUCLEOTIDE SEQUENCE [LARGE SCALE GENOMIC DNA]</scope>
    <source>
        <strain evidence="4">KCTC 23707</strain>
    </source>
</reference>
<dbReference type="EMBL" id="JBHUER010000008">
    <property type="protein sequence ID" value="MFD1703601.1"/>
    <property type="molecule type" value="Genomic_DNA"/>
</dbReference>
<dbReference type="RefSeq" id="WP_378799699.1">
    <property type="nucleotide sequence ID" value="NZ_JBHUER010000008.1"/>
</dbReference>
<dbReference type="InterPro" id="IPR038461">
    <property type="entry name" value="Schlafen_AlbA_2_dom_sf"/>
</dbReference>
<evidence type="ECO:0000256" key="1">
    <source>
        <dbReference type="SAM" id="Coils"/>
    </source>
</evidence>
<keyword evidence="1" id="KW-0175">Coiled coil</keyword>
<dbReference type="InterPro" id="IPR007421">
    <property type="entry name" value="Schlafen_AlbA_2_dom"/>
</dbReference>
<comment type="caution">
    <text evidence="3">The sequence shown here is derived from an EMBL/GenBank/DDBJ whole genome shotgun (WGS) entry which is preliminary data.</text>
</comment>
<name>A0ABW4KAA8_9HYPH</name>
<feature type="domain" description="Schlafen AlbA-2" evidence="2">
    <location>
        <begin position="22"/>
        <end position="138"/>
    </location>
</feature>
<dbReference type="PANTHER" id="PTHR30595:SF6">
    <property type="entry name" value="SCHLAFEN ALBA-2 DOMAIN-CONTAINING PROTEIN"/>
    <property type="match status" value="1"/>
</dbReference>
<organism evidence="3 4">
    <name type="scientific">Methylopila henanensis</name>
    <dbReference type="NCBI Taxonomy" id="873516"/>
    <lineage>
        <taxon>Bacteria</taxon>
        <taxon>Pseudomonadati</taxon>
        <taxon>Pseudomonadota</taxon>
        <taxon>Alphaproteobacteria</taxon>
        <taxon>Hyphomicrobiales</taxon>
        <taxon>Methylopilaceae</taxon>
        <taxon>Methylopila</taxon>
    </lineage>
</organism>
<dbReference type="Proteomes" id="UP001597308">
    <property type="component" value="Unassembled WGS sequence"/>
</dbReference>
<keyword evidence="4" id="KW-1185">Reference proteome</keyword>
<evidence type="ECO:0000313" key="3">
    <source>
        <dbReference type="EMBL" id="MFD1703601.1"/>
    </source>
</evidence>
<feature type="coiled-coil region" evidence="1">
    <location>
        <begin position="284"/>
        <end position="311"/>
    </location>
</feature>
<evidence type="ECO:0000259" key="2">
    <source>
        <dbReference type="Pfam" id="PF04326"/>
    </source>
</evidence>
<dbReference type="Gene3D" id="3.30.950.30">
    <property type="entry name" value="Schlafen, AAA domain"/>
    <property type="match status" value="1"/>
</dbReference>